<comment type="similarity">
    <text evidence="2">Belongs to the ammonia transporter channel (TC 1.A.11.2) family.</text>
</comment>
<dbReference type="Pfam" id="PF00909">
    <property type="entry name" value="Ammonium_transp"/>
    <property type="match status" value="2"/>
</dbReference>
<dbReference type="Gene3D" id="1.10.3430.10">
    <property type="entry name" value="Ammonium transporter AmtB like domains"/>
    <property type="match status" value="1"/>
</dbReference>
<feature type="transmembrane region" description="Helical" evidence="9">
    <location>
        <begin position="81"/>
        <end position="98"/>
    </location>
</feature>
<organism evidence="11 12">
    <name type="scientific">Prorocentrum cordatum</name>
    <dbReference type="NCBI Taxonomy" id="2364126"/>
    <lineage>
        <taxon>Eukaryota</taxon>
        <taxon>Sar</taxon>
        <taxon>Alveolata</taxon>
        <taxon>Dinophyceae</taxon>
        <taxon>Prorocentrales</taxon>
        <taxon>Prorocentraceae</taxon>
        <taxon>Prorocentrum</taxon>
    </lineage>
</organism>
<dbReference type="InterPro" id="IPR029020">
    <property type="entry name" value="Ammonium/urea_transptr"/>
</dbReference>
<evidence type="ECO:0000259" key="10">
    <source>
        <dbReference type="Pfam" id="PF00909"/>
    </source>
</evidence>
<name>A0ABN9R2U9_9DINO</name>
<evidence type="ECO:0000313" key="11">
    <source>
        <dbReference type="EMBL" id="CAK0810493.1"/>
    </source>
</evidence>
<evidence type="ECO:0000256" key="5">
    <source>
        <dbReference type="ARBA" id="ARBA00022989"/>
    </source>
</evidence>
<feature type="transmembrane region" description="Helical" evidence="9">
    <location>
        <begin position="425"/>
        <end position="446"/>
    </location>
</feature>
<feature type="domain" description="Ammonium transporter AmtB-like" evidence="10">
    <location>
        <begin position="10"/>
        <end position="176"/>
    </location>
</feature>
<dbReference type="EMBL" id="CAUYUJ010004670">
    <property type="protein sequence ID" value="CAK0810493.1"/>
    <property type="molecule type" value="Genomic_DNA"/>
</dbReference>
<feature type="compositionally biased region" description="Low complexity" evidence="8">
    <location>
        <begin position="733"/>
        <end position="754"/>
    </location>
</feature>
<comment type="subcellular location">
    <subcellularLocation>
        <location evidence="1">Membrane</location>
        <topology evidence="1">Multi-pass membrane protein</topology>
    </subcellularLocation>
</comment>
<evidence type="ECO:0000256" key="6">
    <source>
        <dbReference type="ARBA" id="ARBA00023136"/>
    </source>
</evidence>
<feature type="transmembrane region" description="Helical" evidence="9">
    <location>
        <begin position="105"/>
        <end position="122"/>
    </location>
</feature>
<dbReference type="InterPro" id="IPR018047">
    <property type="entry name" value="Ammonium_transpt_CS"/>
</dbReference>
<evidence type="ECO:0000256" key="9">
    <source>
        <dbReference type="SAM" id="Phobius"/>
    </source>
</evidence>
<keyword evidence="6 9" id="KW-0472">Membrane</keyword>
<dbReference type="PANTHER" id="PTHR11730">
    <property type="entry name" value="AMMONIUM TRANSPORTER"/>
    <property type="match status" value="1"/>
</dbReference>
<feature type="transmembrane region" description="Helical" evidence="9">
    <location>
        <begin position="251"/>
        <end position="269"/>
    </location>
</feature>
<accession>A0ABN9R2U9</accession>
<dbReference type="PROSITE" id="PS01219">
    <property type="entry name" value="AMMONIUM_TRANSP"/>
    <property type="match status" value="1"/>
</dbReference>
<keyword evidence="5 9" id="KW-1133">Transmembrane helix</keyword>
<reference evidence="11" key="1">
    <citation type="submission" date="2023-10" db="EMBL/GenBank/DDBJ databases">
        <authorList>
            <person name="Chen Y."/>
            <person name="Shah S."/>
            <person name="Dougan E. K."/>
            <person name="Thang M."/>
            <person name="Chan C."/>
        </authorList>
    </citation>
    <scope>NUCLEOTIDE SEQUENCE [LARGE SCALE GENOMIC DNA]</scope>
</reference>
<sequence>METDSPLSVAWVLVNSFLVISMQLGFAMLEVGSVREVHRMTVLAKNILDSCVSCLAFSTSCALLQPSIIYRDGYAQQHLMVFQWAFCATCVTICSGAMAERTHMLAYLTFTALMGGVVYPILAESAWGNGLFRDQFHDRFHEGYSYHDFAGSGVVHLVGGTGALVGNLILGRRIMQPEQGHFGAFGFEQGQHNLALGDAFRSGAAGAPGGDQSGEQALEEKDENDVLLKQGGGWPRRFDNLDRDRVEFMPLGYLQVTGMFTLWVGWYGFNAGSTLAMDPSAATAAGVIAWNTTMAAAMGGFGAFLSCCFFRERLDVGFISNGVLTGLVSITASCDVASTGDAAVLGLLSGLVVYPLSSYGLQVLRVDDPVDAVPVHLFGGLLGVFAVGLCQPDCVALESLGGGQAEQQRFCLEEHDVRRQMLAQVWGSLLELSFAAGCALVVWGFLAVSECARALEGDLLERACELLRAPAGVAPPPQGAAPEAGQAESAAMALRAIAKESPLARAVLRSHGLTSRGFAEGSPADAGRLRQDLQQARRERAETALEAGCVCGALAQMVHRCWPLRELALLRLRISPGNELSGLGAAATDRSQMVHSARRMVLQLVRAEATPHPCPAPITAGSAAARQRTGPAAGIPVHGAFRGLLSRESERVRLAATYGLVAPLLHPPRGACAGAAPAAAAAPRLLAAARPRLPRGRAEDTPPARGAPRGPGGGRGATAAWPRQPPRRPVEPAQGARRSAAALAASTAAAGWPRAPAPPALSGPGECRLFAPAAAKERARDPRFATAKAVEFEMWLEGGYLHVLAASLPFAQALPVHASDLRGPELPSLLRAWQEARAERWAAFERYMLDAVLAPGVLGLAASVLGLPQNVVRLDARGNELDRAWHVGRSGERWRFEFAHC</sequence>
<evidence type="ECO:0000313" key="12">
    <source>
        <dbReference type="Proteomes" id="UP001189429"/>
    </source>
</evidence>
<dbReference type="Proteomes" id="UP001189429">
    <property type="component" value="Unassembled WGS sequence"/>
</dbReference>
<feature type="domain" description="Ammonium transporter AmtB-like" evidence="10">
    <location>
        <begin position="255"/>
        <end position="444"/>
    </location>
</feature>
<gene>
    <name evidence="11" type="ORF">PCOR1329_LOCUS15448</name>
</gene>
<feature type="transmembrane region" description="Helical" evidence="9">
    <location>
        <begin position="6"/>
        <end position="26"/>
    </location>
</feature>
<evidence type="ECO:0000256" key="1">
    <source>
        <dbReference type="ARBA" id="ARBA00004141"/>
    </source>
</evidence>
<evidence type="ECO:0000256" key="2">
    <source>
        <dbReference type="ARBA" id="ARBA00005887"/>
    </source>
</evidence>
<feature type="transmembrane region" description="Helical" evidence="9">
    <location>
        <begin position="289"/>
        <end position="310"/>
    </location>
</feature>
<proteinExistence type="inferred from homology"/>
<keyword evidence="12" id="KW-1185">Reference proteome</keyword>
<evidence type="ECO:0000256" key="4">
    <source>
        <dbReference type="ARBA" id="ARBA00022692"/>
    </source>
</evidence>
<keyword evidence="7" id="KW-0924">Ammonia transport</keyword>
<keyword evidence="4 9" id="KW-0812">Transmembrane</keyword>
<feature type="region of interest" description="Disordered" evidence="8">
    <location>
        <begin position="692"/>
        <end position="763"/>
    </location>
</feature>
<feature type="transmembrane region" description="Helical" evidence="9">
    <location>
        <begin position="149"/>
        <end position="170"/>
    </location>
</feature>
<keyword evidence="3" id="KW-0813">Transport</keyword>
<comment type="caution">
    <text evidence="11">The sequence shown here is derived from an EMBL/GenBank/DDBJ whole genome shotgun (WGS) entry which is preliminary data.</text>
</comment>
<protein>
    <recommendedName>
        <fullName evidence="10">Ammonium transporter AmtB-like domain-containing protein</fullName>
    </recommendedName>
</protein>
<evidence type="ECO:0000256" key="7">
    <source>
        <dbReference type="ARBA" id="ARBA00023177"/>
    </source>
</evidence>
<dbReference type="SUPFAM" id="SSF111352">
    <property type="entry name" value="Ammonium transporter"/>
    <property type="match status" value="2"/>
</dbReference>
<dbReference type="InterPro" id="IPR024041">
    <property type="entry name" value="NH4_transpt_AmtB-like_dom"/>
</dbReference>
<evidence type="ECO:0000256" key="8">
    <source>
        <dbReference type="SAM" id="MobiDB-lite"/>
    </source>
</evidence>
<evidence type="ECO:0000256" key="3">
    <source>
        <dbReference type="ARBA" id="ARBA00022448"/>
    </source>
</evidence>
<dbReference type="PANTHER" id="PTHR11730:SF6">
    <property type="entry name" value="AMMONIUM TRANSPORTER"/>
    <property type="match status" value="1"/>
</dbReference>